<dbReference type="InterPro" id="IPR036366">
    <property type="entry name" value="PGBDSf"/>
</dbReference>
<organism evidence="2 3">
    <name type="scientific">Streptomyces diastatochromogenes</name>
    <dbReference type="NCBI Taxonomy" id="42236"/>
    <lineage>
        <taxon>Bacteria</taxon>
        <taxon>Bacillati</taxon>
        <taxon>Actinomycetota</taxon>
        <taxon>Actinomycetes</taxon>
        <taxon>Kitasatosporales</taxon>
        <taxon>Streptomycetaceae</taxon>
        <taxon>Streptomyces</taxon>
    </lineage>
</organism>
<gene>
    <name evidence="2" type="ORF">BEK98_18505</name>
</gene>
<dbReference type="Proteomes" id="UP000215483">
    <property type="component" value="Unassembled WGS sequence"/>
</dbReference>
<keyword evidence="1" id="KW-0732">Signal</keyword>
<dbReference type="Gene3D" id="1.10.101.10">
    <property type="entry name" value="PGBD-like superfamily/PGBD"/>
    <property type="match status" value="1"/>
</dbReference>
<dbReference type="RefSeq" id="WP_094217750.1">
    <property type="nucleotide sequence ID" value="NZ_MCGQ01000015.1"/>
</dbReference>
<evidence type="ECO:0000313" key="2">
    <source>
        <dbReference type="EMBL" id="OXY94585.1"/>
    </source>
</evidence>
<dbReference type="EMBL" id="MCGQ01000015">
    <property type="protein sequence ID" value="OXY94585.1"/>
    <property type="molecule type" value="Genomic_DNA"/>
</dbReference>
<dbReference type="InterPro" id="IPR006311">
    <property type="entry name" value="TAT_signal"/>
</dbReference>
<protein>
    <recommendedName>
        <fullName evidence="4">Peptidoglycan binding-like domain-containing protein</fullName>
    </recommendedName>
</protein>
<evidence type="ECO:0008006" key="4">
    <source>
        <dbReference type="Google" id="ProtNLM"/>
    </source>
</evidence>
<reference evidence="2 3" key="1">
    <citation type="submission" date="2016-07" db="EMBL/GenBank/DDBJ databases">
        <title>Draft genome of Streptomyces diastatochromogenes.</title>
        <authorList>
            <person name="Podduturi R."/>
            <person name="Lukassen M.B."/>
            <person name="Clausen N."/>
            <person name="Nielsen J.L."/>
            <person name="Jorgensen N.O."/>
        </authorList>
    </citation>
    <scope>NUCLEOTIDE SEQUENCE [LARGE SCALE GENOMIC DNA]</scope>
    <source>
        <strain evidence="2 3">DSM 40608</strain>
    </source>
</reference>
<keyword evidence="3" id="KW-1185">Reference proteome</keyword>
<evidence type="ECO:0000256" key="1">
    <source>
        <dbReference type="SAM" id="SignalP"/>
    </source>
</evidence>
<feature type="chain" id="PRO_5013234872" description="Peptidoglycan binding-like domain-containing protein" evidence="1">
    <location>
        <begin position="32"/>
        <end position="179"/>
    </location>
</feature>
<feature type="signal peptide" evidence="1">
    <location>
        <begin position="1"/>
        <end position="31"/>
    </location>
</feature>
<dbReference type="AlphaFoldDB" id="A0A233SG16"/>
<evidence type="ECO:0000313" key="3">
    <source>
        <dbReference type="Proteomes" id="UP000215483"/>
    </source>
</evidence>
<dbReference type="OrthoDB" id="5244994at2"/>
<proteinExistence type="predicted"/>
<name>A0A233SG16_STRDA</name>
<dbReference type="PROSITE" id="PS51318">
    <property type="entry name" value="TAT"/>
    <property type="match status" value="1"/>
</dbReference>
<accession>A0A233SG16</accession>
<sequence>MSMRTRAVAMATAALLGAGATGIALAPSASAASYHGIDGNGAVADDLQDEEDLGVDNYAESNATALWQTVLYADGAQWQDEDGDLQPFKKNQIDGTFGPETESATQWWQEHYHIAENDGVVTDPSWRFAQRWLTGPASGGTVTYVGDARNVTLKRVSGKYRVRIKGAGPWKLAYYDQLG</sequence>
<comment type="caution">
    <text evidence="2">The sequence shown here is derived from an EMBL/GenBank/DDBJ whole genome shotgun (WGS) entry which is preliminary data.</text>
</comment>